<reference evidence="1" key="1">
    <citation type="submission" date="2023-11" db="EMBL/GenBank/DDBJ databases">
        <authorList>
            <person name="Poullet M."/>
        </authorList>
    </citation>
    <scope>NUCLEOTIDE SEQUENCE</scope>
    <source>
        <strain evidence="1">E1834</strain>
    </source>
</reference>
<dbReference type="EMBL" id="CAVMJV010000001">
    <property type="protein sequence ID" value="CAK5007616.1"/>
    <property type="molecule type" value="Genomic_DNA"/>
</dbReference>
<gene>
    <name evidence="1" type="ORF">MENTE1834_LOCUS827</name>
</gene>
<evidence type="ECO:0000313" key="2">
    <source>
        <dbReference type="Proteomes" id="UP001497535"/>
    </source>
</evidence>
<protein>
    <submittedName>
        <fullName evidence="1">Uncharacterized protein</fullName>
    </submittedName>
</protein>
<keyword evidence="2" id="KW-1185">Reference proteome</keyword>
<accession>A0ACB0XLS4</accession>
<name>A0ACB0XLS4_MELEN</name>
<evidence type="ECO:0000313" key="1">
    <source>
        <dbReference type="EMBL" id="CAK5007616.1"/>
    </source>
</evidence>
<comment type="caution">
    <text evidence="1">The sequence shown here is derived from an EMBL/GenBank/DDBJ whole genome shotgun (WGS) entry which is preliminary data.</text>
</comment>
<proteinExistence type="predicted"/>
<sequence length="69" mass="8259">MEILQRIRQTLSIFSFFIQSNPSFILLIYTLLFPLCNNLSQNSLHCPFPLNCILRAHHSFFFFFLFLPF</sequence>
<dbReference type="Proteomes" id="UP001497535">
    <property type="component" value="Unassembled WGS sequence"/>
</dbReference>
<organism evidence="1 2">
    <name type="scientific">Meloidogyne enterolobii</name>
    <name type="common">Root-knot nematode worm</name>
    <name type="synonym">Meloidogyne mayaguensis</name>
    <dbReference type="NCBI Taxonomy" id="390850"/>
    <lineage>
        <taxon>Eukaryota</taxon>
        <taxon>Metazoa</taxon>
        <taxon>Ecdysozoa</taxon>
        <taxon>Nematoda</taxon>
        <taxon>Chromadorea</taxon>
        <taxon>Rhabditida</taxon>
        <taxon>Tylenchina</taxon>
        <taxon>Tylenchomorpha</taxon>
        <taxon>Tylenchoidea</taxon>
        <taxon>Meloidogynidae</taxon>
        <taxon>Meloidogyninae</taxon>
        <taxon>Meloidogyne</taxon>
    </lineage>
</organism>